<accession>G4TUL6</accession>
<keyword evidence="2" id="KW-0812">Transmembrane</keyword>
<feature type="compositionally biased region" description="Low complexity" evidence="1">
    <location>
        <begin position="216"/>
        <end position="243"/>
    </location>
</feature>
<feature type="compositionally biased region" description="Polar residues" evidence="1">
    <location>
        <begin position="506"/>
        <end position="525"/>
    </location>
</feature>
<evidence type="ECO:0000256" key="1">
    <source>
        <dbReference type="SAM" id="MobiDB-lite"/>
    </source>
</evidence>
<dbReference type="Proteomes" id="UP000007148">
    <property type="component" value="Unassembled WGS sequence"/>
</dbReference>
<keyword evidence="2" id="KW-0472">Membrane</keyword>
<name>G4TUL6_SERID</name>
<dbReference type="OrthoDB" id="3265734at2759"/>
<feature type="transmembrane region" description="Helical" evidence="2">
    <location>
        <begin position="418"/>
        <end position="439"/>
    </location>
</feature>
<organism evidence="4 5">
    <name type="scientific">Serendipita indica (strain DSM 11827)</name>
    <name type="common">Root endophyte fungus</name>
    <name type="synonym">Piriformospora indica</name>
    <dbReference type="NCBI Taxonomy" id="1109443"/>
    <lineage>
        <taxon>Eukaryota</taxon>
        <taxon>Fungi</taxon>
        <taxon>Dikarya</taxon>
        <taxon>Basidiomycota</taxon>
        <taxon>Agaricomycotina</taxon>
        <taxon>Agaricomycetes</taxon>
        <taxon>Sebacinales</taxon>
        <taxon>Serendipitaceae</taxon>
        <taxon>Serendipita</taxon>
    </lineage>
</organism>
<feature type="signal peptide" evidence="3">
    <location>
        <begin position="1"/>
        <end position="20"/>
    </location>
</feature>
<sequence>MLRSIIHCLLAFALYSISRAQLILVEDTSNTLRYSNSGPSWHAWEIRTGGGDRVAQVANANGAFHGYNWHEAYGDGASISFTFTGTRVVLTGASAIAFYNTRIRAYVDDELKSTYTNVVSTVEDAVLPSPEGRSVDNYHFGTTMFDISGLSPGQHTFRAVSFGANSLFIVDTVQYEPSGIASPASSAFSSSTSVGQSNSPVTSKSTNAQFHLTTMPLSTLSPSSSSSSPLPSSSPSPQSSLSTEAVTSLMDIRPSDPRIVYSPPGAWNLSTDKKRTESCLSGTIASAMPGSSLSLNFTGAALQLYTLSSDVQGRYNVTLDGQHMGSFDTYTSHAELSQCSLSAQFIVQGLNSSQHSLVMTVEAPSDGSNRTAIQFVGFRQVFGMLKWPMLIVSSLSSAPLPHSIGASQQTSKPPTATIVGGVIGAIAILAIVLCAYYFIPKREDNVYDDEEGDDGVTTNNFETTTAILPFTSNGKRRFNVVPPSTPALSSGTDGWAHWYTISSGPSQMSQDRVTSATPMDQSETPPVTELSGLATPSEPQLECSTSPHPLTAVYTPNDTGTGSDVDRLTLYTLPPYDEQVGGRRRELSEADMHAIERRLGEVAD</sequence>
<feature type="region of interest" description="Disordered" evidence="1">
    <location>
        <begin position="216"/>
        <end position="245"/>
    </location>
</feature>
<keyword evidence="2" id="KW-1133">Transmembrane helix</keyword>
<protein>
    <submittedName>
        <fullName evidence="4">Uncharacterized protein</fullName>
    </submittedName>
</protein>
<dbReference type="AlphaFoldDB" id="G4TUL6"/>
<evidence type="ECO:0000256" key="2">
    <source>
        <dbReference type="SAM" id="Phobius"/>
    </source>
</evidence>
<comment type="caution">
    <text evidence="4">The sequence shown here is derived from an EMBL/GenBank/DDBJ whole genome shotgun (WGS) entry which is preliminary data.</text>
</comment>
<evidence type="ECO:0000313" key="4">
    <source>
        <dbReference type="EMBL" id="CCA75009.1"/>
    </source>
</evidence>
<dbReference type="Gene3D" id="2.60.120.260">
    <property type="entry name" value="Galactose-binding domain-like"/>
    <property type="match status" value="2"/>
</dbReference>
<reference evidence="4 5" key="1">
    <citation type="journal article" date="2011" name="PLoS Pathog.">
        <title>Endophytic Life Strategies Decoded by Genome and Transcriptome Analyses of the Mutualistic Root Symbiont Piriformospora indica.</title>
        <authorList>
            <person name="Zuccaro A."/>
            <person name="Lahrmann U."/>
            <person name="Guldener U."/>
            <person name="Langen G."/>
            <person name="Pfiffi S."/>
            <person name="Biedenkopf D."/>
            <person name="Wong P."/>
            <person name="Samans B."/>
            <person name="Grimm C."/>
            <person name="Basiewicz M."/>
            <person name="Murat C."/>
            <person name="Martin F."/>
            <person name="Kogel K.H."/>
        </authorList>
    </citation>
    <scope>NUCLEOTIDE SEQUENCE [LARGE SCALE GENOMIC DNA]</scope>
    <source>
        <strain evidence="4 5">DSM 11827</strain>
    </source>
</reference>
<feature type="region of interest" description="Disordered" evidence="1">
    <location>
        <begin position="506"/>
        <end position="548"/>
    </location>
</feature>
<keyword evidence="3" id="KW-0732">Signal</keyword>
<keyword evidence="5" id="KW-1185">Reference proteome</keyword>
<gene>
    <name evidence="4" type="ORF">PIIN_08994</name>
</gene>
<evidence type="ECO:0000313" key="5">
    <source>
        <dbReference type="Proteomes" id="UP000007148"/>
    </source>
</evidence>
<dbReference type="HOGENOM" id="CLU_504488_0_0_1"/>
<dbReference type="EMBL" id="CAFZ01000385">
    <property type="protein sequence ID" value="CCA75009.1"/>
    <property type="molecule type" value="Genomic_DNA"/>
</dbReference>
<evidence type="ECO:0000256" key="3">
    <source>
        <dbReference type="SAM" id="SignalP"/>
    </source>
</evidence>
<dbReference type="InParanoid" id="G4TUL6"/>
<feature type="chain" id="PRO_5003469164" evidence="3">
    <location>
        <begin position="21"/>
        <end position="604"/>
    </location>
</feature>
<proteinExistence type="predicted"/>